<evidence type="ECO:0000313" key="4">
    <source>
        <dbReference type="WBParaSite" id="ASIM_0001211501-mRNA-1"/>
    </source>
</evidence>
<dbReference type="Gene3D" id="1.10.533.10">
    <property type="entry name" value="Death Domain, Fas"/>
    <property type="match status" value="1"/>
</dbReference>
<feature type="region of interest" description="Disordered" evidence="1">
    <location>
        <begin position="310"/>
        <end position="331"/>
    </location>
</feature>
<accession>A0A0M3JV71</accession>
<dbReference type="Proteomes" id="UP000267096">
    <property type="component" value="Unassembled WGS sequence"/>
</dbReference>
<gene>
    <name evidence="2" type="ORF">ASIM_LOCUS11581</name>
</gene>
<evidence type="ECO:0000256" key="1">
    <source>
        <dbReference type="SAM" id="MobiDB-lite"/>
    </source>
</evidence>
<proteinExistence type="predicted"/>
<dbReference type="AlphaFoldDB" id="A0A0M3JV71"/>
<name>A0A0M3JV71_ANISI</name>
<reference evidence="2 3" key="2">
    <citation type="submission" date="2018-11" db="EMBL/GenBank/DDBJ databases">
        <authorList>
            <consortium name="Pathogen Informatics"/>
        </authorList>
    </citation>
    <scope>NUCLEOTIDE SEQUENCE [LARGE SCALE GENOMIC DNA]</scope>
</reference>
<dbReference type="OrthoDB" id="6021171at2759"/>
<evidence type="ECO:0000313" key="3">
    <source>
        <dbReference type="Proteomes" id="UP000267096"/>
    </source>
</evidence>
<dbReference type="InterPro" id="IPR011029">
    <property type="entry name" value="DEATH-like_dom_sf"/>
</dbReference>
<sequence length="520" mass="58819">MVARIYIYMGCSVIYKWICGWITRKQVICVESSVIRLKHAQFPDNGESPQSDFIITVLSKSEDAGRLDMKLAKTVNDITVNLSENEVRRTMNENCAYVADGDQLNDRVENGDDQRCSLTIDIEMDSDDPQNIAQYALTQLSSQKENEERCCSSSCMKCCSFETFHDAPPTACEARPYVGDNALLVGHLPQVAHRQIELYLNPPSYGSMHNWQYLASNFGVSNNEIMARIPYLFCLRSAKNPTRVILERFARCSLNHFLDLICELNRIDVLITLQPYVNGLKASADALQASGLLNNSLSDSGAFFDEFAGQSSSMRPPLAARSKSRSSGQVPRTCYAQPELLLPLQSSAASSGSSFQKHYRYDVAHWNLSEKIILITHHEDETSDLLKKNFKWLMKNLRKYGKETNCNVLNIEECLCEGDILGGLHALFENAMHIVCVFSDDYTKMLTCSDEGGDQLCILKRYLHSLMDSEYMQHSGVNQRFRAVILEGTERDVLPTGWPQNTLVYVFPTHHVELFKKLFD</sequence>
<keyword evidence="3" id="KW-1185">Reference proteome</keyword>
<reference evidence="4" key="1">
    <citation type="submission" date="2017-02" db="UniProtKB">
        <authorList>
            <consortium name="WormBaseParasite"/>
        </authorList>
    </citation>
    <scope>IDENTIFICATION</scope>
</reference>
<protein>
    <submittedName>
        <fullName evidence="4">TIR domain-containing protein</fullName>
    </submittedName>
</protein>
<dbReference type="WBParaSite" id="ASIM_0001211501-mRNA-1">
    <property type="protein sequence ID" value="ASIM_0001211501-mRNA-1"/>
    <property type="gene ID" value="ASIM_0001211501"/>
</dbReference>
<dbReference type="SUPFAM" id="SSF47986">
    <property type="entry name" value="DEATH domain"/>
    <property type="match status" value="1"/>
</dbReference>
<dbReference type="EMBL" id="UYRR01031084">
    <property type="protein sequence ID" value="VDK45387.1"/>
    <property type="molecule type" value="Genomic_DNA"/>
</dbReference>
<organism evidence="4">
    <name type="scientific">Anisakis simplex</name>
    <name type="common">Herring worm</name>
    <dbReference type="NCBI Taxonomy" id="6269"/>
    <lineage>
        <taxon>Eukaryota</taxon>
        <taxon>Metazoa</taxon>
        <taxon>Ecdysozoa</taxon>
        <taxon>Nematoda</taxon>
        <taxon>Chromadorea</taxon>
        <taxon>Rhabditida</taxon>
        <taxon>Spirurina</taxon>
        <taxon>Ascaridomorpha</taxon>
        <taxon>Ascaridoidea</taxon>
        <taxon>Anisakidae</taxon>
        <taxon>Anisakis</taxon>
        <taxon>Anisakis simplex complex</taxon>
    </lineage>
</organism>
<evidence type="ECO:0000313" key="2">
    <source>
        <dbReference type="EMBL" id="VDK45387.1"/>
    </source>
</evidence>